<comment type="catalytic activity">
    <reaction evidence="6">
        <text>isopentenyl diphosphate + 2 oxidized [2Fe-2S]-[ferredoxin] + H2O = (2E)-4-hydroxy-3-methylbut-2-enyl diphosphate + 2 reduced [2Fe-2S]-[ferredoxin] + 2 H(+)</text>
        <dbReference type="Rhea" id="RHEA:24488"/>
        <dbReference type="Rhea" id="RHEA-COMP:10000"/>
        <dbReference type="Rhea" id="RHEA-COMP:10001"/>
        <dbReference type="ChEBI" id="CHEBI:15377"/>
        <dbReference type="ChEBI" id="CHEBI:15378"/>
        <dbReference type="ChEBI" id="CHEBI:33737"/>
        <dbReference type="ChEBI" id="CHEBI:33738"/>
        <dbReference type="ChEBI" id="CHEBI:128753"/>
        <dbReference type="ChEBI" id="CHEBI:128769"/>
        <dbReference type="EC" id="1.17.7.4"/>
    </reaction>
</comment>
<dbReference type="SFLD" id="SFLDS00005">
    <property type="entry name" value="Isoprenoid_Synthase_Type_I"/>
    <property type="match status" value="1"/>
</dbReference>
<comment type="cofactor">
    <cofactor evidence="6">
        <name>[4Fe-4S] cluster</name>
        <dbReference type="ChEBI" id="CHEBI:49883"/>
    </cofactor>
    <text evidence="6">Binds 1 [4Fe-4S] cluster per subunit.</text>
</comment>
<dbReference type="InterPro" id="IPR000092">
    <property type="entry name" value="Polyprenyl_synt"/>
</dbReference>
<feature type="binding site" evidence="6">
    <location>
        <position position="228"/>
    </location>
    <ligand>
        <name>(2E)-4-hydroxy-3-methylbut-2-enyl diphosphate</name>
        <dbReference type="ChEBI" id="CHEBI:128753"/>
    </ligand>
</feature>
<feature type="binding site" evidence="6">
    <location>
        <position position="79"/>
    </location>
    <ligand>
        <name>isopentenyl diphosphate</name>
        <dbReference type="ChEBI" id="CHEBI:128769"/>
    </ligand>
</feature>
<dbReference type="Gene3D" id="3.40.50.11270">
    <property type="match status" value="1"/>
</dbReference>
<dbReference type="Pfam" id="PF02401">
    <property type="entry name" value="LYTB"/>
    <property type="match status" value="1"/>
</dbReference>
<keyword evidence="1 6" id="KW-0004">4Fe-4S</keyword>
<feature type="binding site" evidence="6">
    <location>
        <position position="79"/>
    </location>
    <ligand>
        <name>(2E)-4-hydroxy-3-methylbut-2-enyl diphosphate</name>
        <dbReference type="ChEBI" id="CHEBI:128753"/>
    </ligand>
</feature>
<feature type="binding site" evidence="6">
    <location>
        <position position="169"/>
    </location>
    <ligand>
        <name>(2E)-4-hydroxy-3-methylbut-2-enyl diphosphate</name>
        <dbReference type="ChEBI" id="CHEBI:128753"/>
    </ligand>
</feature>
<evidence type="ECO:0000256" key="3">
    <source>
        <dbReference type="ARBA" id="ARBA00022842"/>
    </source>
</evidence>
<evidence type="ECO:0000256" key="5">
    <source>
        <dbReference type="ARBA" id="ARBA00023014"/>
    </source>
</evidence>
<feature type="binding site" evidence="6">
    <location>
        <position position="46"/>
    </location>
    <ligand>
        <name>(2E)-4-hydroxy-3-methylbut-2-enyl diphosphate</name>
        <dbReference type="ChEBI" id="CHEBI:128753"/>
    </ligand>
</feature>
<organism evidence="7 8">
    <name type="scientific">Streptomyces durocortorensis</name>
    <dbReference type="NCBI Taxonomy" id="2811104"/>
    <lineage>
        <taxon>Bacteria</taxon>
        <taxon>Bacillati</taxon>
        <taxon>Actinomycetota</taxon>
        <taxon>Actinomycetes</taxon>
        <taxon>Kitasatosporales</taxon>
        <taxon>Streptomycetaceae</taxon>
        <taxon>Streptomyces</taxon>
    </lineage>
</organism>
<dbReference type="SUPFAM" id="SSF48576">
    <property type="entry name" value="Terpenoid synthases"/>
    <property type="match status" value="1"/>
</dbReference>
<dbReference type="EC" id="1.17.7.4" evidence="6"/>
<feature type="binding site" evidence="6">
    <location>
        <position position="129"/>
    </location>
    <ligand>
        <name>isopentenyl diphosphate</name>
        <dbReference type="ChEBI" id="CHEBI:128769"/>
    </ligand>
</feature>
<comment type="pathway">
    <text evidence="6">Isoprenoid biosynthesis; dimethylallyl diphosphate biosynthesis; dimethylallyl diphosphate from (2E)-4-hydroxy-3-methylbutenyl diphosphate: step 1/1.</text>
</comment>
<comment type="catalytic activity">
    <reaction evidence="6">
        <text>dimethylallyl diphosphate + 2 oxidized [2Fe-2S]-[ferredoxin] + H2O = (2E)-4-hydroxy-3-methylbut-2-enyl diphosphate + 2 reduced [2Fe-2S]-[ferredoxin] + 2 H(+)</text>
        <dbReference type="Rhea" id="RHEA:24825"/>
        <dbReference type="Rhea" id="RHEA-COMP:10000"/>
        <dbReference type="Rhea" id="RHEA-COMP:10001"/>
        <dbReference type="ChEBI" id="CHEBI:15377"/>
        <dbReference type="ChEBI" id="CHEBI:15378"/>
        <dbReference type="ChEBI" id="CHEBI:33737"/>
        <dbReference type="ChEBI" id="CHEBI:33738"/>
        <dbReference type="ChEBI" id="CHEBI:57623"/>
        <dbReference type="ChEBI" id="CHEBI:128753"/>
        <dbReference type="EC" id="1.17.7.4"/>
    </reaction>
</comment>
<evidence type="ECO:0000256" key="6">
    <source>
        <dbReference type="HAMAP-Rule" id="MF_00191"/>
    </source>
</evidence>
<evidence type="ECO:0000256" key="4">
    <source>
        <dbReference type="ARBA" id="ARBA00023004"/>
    </source>
</evidence>
<feature type="binding site" evidence="6">
    <location>
        <position position="228"/>
    </location>
    <ligand>
        <name>dimethylallyl diphosphate</name>
        <dbReference type="ChEBI" id="CHEBI:57623"/>
    </ligand>
</feature>
<dbReference type="HAMAP" id="MF_00191">
    <property type="entry name" value="IspH"/>
    <property type="match status" value="1"/>
</dbReference>
<dbReference type="InterPro" id="IPR033749">
    <property type="entry name" value="Polyprenyl_synt_CS"/>
</dbReference>
<dbReference type="Gene3D" id="1.10.600.10">
    <property type="entry name" value="Farnesyl Diphosphate Synthase"/>
    <property type="match status" value="1"/>
</dbReference>
<dbReference type="Gene3D" id="3.40.1010.20">
    <property type="entry name" value="4-hydroxy-3-methylbut-2-enyl diphosphate reductase, catalytic domain"/>
    <property type="match status" value="2"/>
</dbReference>
<dbReference type="CDD" id="cd13944">
    <property type="entry name" value="lytB_ispH"/>
    <property type="match status" value="1"/>
</dbReference>
<feature type="binding site" evidence="6">
    <location>
        <position position="271"/>
    </location>
    <ligand>
        <name>(2E)-4-hydroxy-3-methylbut-2-enyl diphosphate</name>
        <dbReference type="ChEBI" id="CHEBI:128753"/>
    </ligand>
</feature>
<feature type="binding site" evidence="6">
    <location>
        <position position="129"/>
    </location>
    <ligand>
        <name>(2E)-4-hydroxy-3-methylbut-2-enyl diphosphate</name>
        <dbReference type="ChEBI" id="CHEBI:128753"/>
    </ligand>
</feature>
<dbReference type="PROSITE" id="PS00723">
    <property type="entry name" value="POLYPRENYL_SYNTHASE_1"/>
    <property type="match status" value="1"/>
</dbReference>
<feature type="binding site" evidence="6">
    <location>
        <position position="229"/>
    </location>
    <ligand>
        <name>(2E)-4-hydroxy-3-methylbut-2-enyl diphosphate</name>
        <dbReference type="ChEBI" id="CHEBI:128753"/>
    </ligand>
</feature>
<feature type="binding site" evidence="6">
    <location>
        <position position="271"/>
    </location>
    <ligand>
        <name>isopentenyl diphosphate</name>
        <dbReference type="ChEBI" id="CHEBI:128769"/>
    </ligand>
</feature>
<dbReference type="InterPro" id="IPR003451">
    <property type="entry name" value="LytB/IspH"/>
</dbReference>
<dbReference type="GO" id="GO:0051745">
    <property type="term" value="F:4-hydroxy-3-methylbut-2-enyl diphosphate reductase activity"/>
    <property type="evidence" value="ECO:0007669"/>
    <property type="project" value="UniProtKB-EC"/>
</dbReference>
<evidence type="ECO:0000256" key="1">
    <source>
        <dbReference type="ARBA" id="ARBA00022485"/>
    </source>
</evidence>
<feature type="binding site" evidence="6">
    <location>
        <position position="229"/>
    </location>
    <ligand>
        <name>dimethylallyl diphosphate</name>
        <dbReference type="ChEBI" id="CHEBI:57623"/>
    </ligand>
</feature>
<proteinExistence type="inferred from homology"/>
<feature type="binding site" evidence="6">
    <location>
        <position position="101"/>
    </location>
    <ligand>
        <name>[4Fe-4S] cluster</name>
        <dbReference type="ChEBI" id="CHEBI:49883"/>
    </ligand>
</feature>
<keyword evidence="3" id="KW-0460">Magnesium</keyword>
<dbReference type="PANTHER" id="PTHR30426:SF0">
    <property type="entry name" value="4-HYDROXY-3-METHYLBUT-2-ENYL DIPHOSPHATE REDUCTASE"/>
    <property type="match status" value="1"/>
</dbReference>
<name>A0ABY9W044_9ACTN</name>
<feature type="binding site" evidence="6">
    <location>
        <position position="79"/>
    </location>
    <ligand>
        <name>dimethylallyl diphosphate</name>
        <dbReference type="ChEBI" id="CHEBI:57623"/>
    </ligand>
</feature>
<dbReference type="NCBIfam" id="NF002189">
    <property type="entry name" value="PRK01045.1-3"/>
    <property type="match status" value="1"/>
</dbReference>
<feature type="binding site" evidence="6">
    <location>
        <position position="229"/>
    </location>
    <ligand>
        <name>isopentenyl diphosphate</name>
        <dbReference type="ChEBI" id="CHEBI:128769"/>
    </ligand>
</feature>
<dbReference type="PANTHER" id="PTHR30426">
    <property type="entry name" value="4-HYDROXY-3-METHYLBUT-2-ENYL DIPHOSPHATE REDUCTASE"/>
    <property type="match status" value="1"/>
</dbReference>
<keyword evidence="2 6" id="KW-0479">Metal-binding</keyword>
<sequence>MPSALQRVLLAEPRGACAGVHRAIETVERALRIHGAPVYVRKQIVHNEHVVRELEGRGARFVDTEEEVPAGAVCVFSAHGVSPQVRENARRRELTVIDATCPLVAKVHQEAVRFARDMDTLILIGHVGHEEIEGTYGEAPERTVVVGSVEEARRLDLPPDVRAAYLTQTTLSVDDTAGIVAVLRERFPELTGPASADICYASQNRQNAVKAIAGRSDLVLVVGSANSSNSLRLVEVARAAGAEARLLPDPELLDPAWLEGVRTVGLTAGASVPEIQVERALRLLAELGYGDLETEVTATENVVFKLPPELEEQNMAKDGGDTVAGPPASVERGVVEEACGKLLDRVDLRIEELLSAEEARWNAVDARVAVPVSVIAELIAAGGKRLRPLFCLTGYLAAGGATDEDTVVDAAAALELLHAFALIHDDIMDNSPTRRGVPTVHAAYTDLHARRAWAGESRRYGEGVAILAGDLALSYANRLAGRLTGPAAEVWHELAAEMIIGQQLDIALAAEVKADPDLARWVAVCKSGRYTIHRPLALGAAIAGRPGLNGVFEAYGVAAGEAFQLRDDLLDAFGDAAVTGKPTGLDLDEHKMTLLLALGAAKDPRVAELVEGSRRADWDPAGLRAALLASGVRAEVEERIDALVADARTAVADAGLPDHWRLRFGELADMVAYRDR</sequence>
<feature type="binding site" evidence="6">
    <location>
        <position position="46"/>
    </location>
    <ligand>
        <name>isopentenyl diphosphate</name>
        <dbReference type="ChEBI" id="CHEBI:128769"/>
    </ligand>
</feature>
<gene>
    <name evidence="6" type="primary">ispH</name>
    <name evidence="7" type="ORF">RI138_22395</name>
</gene>
<comment type="pathway">
    <text evidence="6">Isoprenoid biosynthesis; isopentenyl diphosphate biosynthesis via DXP pathway; isopentenyl diphosphate from 1-deoxy-D-xylulose 5-phosphate: step 6/6.</text>
</comment>
<evidence type="ECO:0000313" key="8">
    <source>
        <dbReference type="Proteomes" id="UP001303236"/>
    </source>
</evidence>
<dbReference type="Proteomes" id="UP001303236">
    <property type="component" value="Chromosome"/>
</dbReference>
<dbReference type="Pfam" id="PF00348">
    <property type="entry name" value="polyprenyl_synt"/>
    <property type="match status" value="1"/>
</dbReference>
<feature type="binding site" evidence="6">
    <location>
        <position position="271"/>
    </location>
    <ligand>
        <name>dimethylallyl diphosphate</name>
        <dbReference type="ChEBI" id="CHEBI:57623"/>
    </ligand>
</feature>
<feature type="binding site" evidence="6">
    <location>
        <position position="129"/>
    </location>
    <ligand>
        <name>dimethylallyl diphosphate</name>
        <dbReference type="ChEBI" id="CHEBI:57623"/>
    </ligand>
</feature>
<keyword evidence="5 6" id="KW-0411">Iron-sulfur</keyword>
<accession>A0ABY9W044</accession>
<keyword evidence="8" id="KW-1185">Reference proteome</keyword>
<keyword evidence="6 7" id="KW-0560">Oxidoreductase</keyword>
<keyword evidence="6" id="KW-0414">Isoprene biosynthesis</keyword>
<keyword evidence="4 6" id="KW-0408">Iron</keyword>
<evidence type="ECO:0000313" key="7">
    <source>
        <dbReference type="EMBL" id="WNF29353.1"/>
    </source>
</evidence>
<protein>
    <recommendedName>
        <fullName evidence="6">4-hydroxy-3-methylbut-2-enyl diphosphate reductase</fullName>
        <shortName evidence="6">HMBPP reductase</shortName>
        <ecNumber evidence="6">1.17.7.4</ecNumber>
    </recommendedName>
</protein>
<comment type="similarity">
    <text evidence="6">Belongs to the IspH family.</text>
</comment>
<evidence type="ECO:0000256" key="2">
    <source>
        <dbReference type="ARBA" id="ARBA00022723"/>
    </source>
</evidence>
<feature type="binding site" evidence="6">
    <location>
        <position position="17"/>
    </location>
    <ligand>
        <name>[4Fe-4S] cluster</name>
        <dbReference type="ChEBI" id="CHEBI:49883"/>
    </ligand>
</feature>
<feature type="binding site" evidence="6">
    <location>
        <position position="46"/>
    </location>
    <ligand>
        <name>dimethylallyl diphosphate</name>
        <dbReference type="ChEBI" id="CHEBI:57623"/>
    </ligand>
</feature>
<comment type="function">
    <text evidence="6">Catalyzes the conversion of 1-hydroxy-2-methyl-2-(E)-butenyl 4-diphosphate (HMBPP) into a mixture of isopentenyl diphosphate (IPP) and dimethylallyl diphosphate (DMAPP). Acts in the terminal step of the DOXP/MEP pathway for isoprenoid precursor biosynthesis.</text>
</comment>
<dbReference type="EMBL" id="CP134500">
    <property type="protein sequence ID" value="WNF29353.1"/>
    <property type="molecule type" value="Genomic_DNA"/>
</dbReference>
<feature type="binding site" evidence="6">
    <location>
        <position position="227"/>
    </location>
    <ligand>
        <name>isopentenyl diphosphate</name>
        <dbReference type="ChEBI" id="CHEBI:128769"/>
    </ligand>
</feature>
<feature type="binding site" evidence="6">
    <location>
        <position position="227"/>
    </location>
    <ligand>
        <name>dimethylallyl diphosphate</name>
        <dbReference type="ChEBI" id="CHEBI:57623"/>
    </ligand>
</feature>
<feature type="binding site" evidence="6">
    <location>
        <position position="228"/>
    </location>
    <ligand>
        <name>isopentenyl diphosphate</name>
        <dbReference type="ChEBI" id="CHEBI:128769"/>
    </ligand>
</feature>
<dbReference type="InterPro" id="IPR008949">
    <property type="entry name" value="Isoprenoid_synthase_dom_sf"/>
</dbReference>
<feature type="binding site" evidence="6">
    <location>
        <position position="227"/>
    </location>
    <ligand>
        <name>(2E)-4-hydroxy-3-methylbut-2-enyl diphosphate</name>
        <dbReference type="ChEBI" id="CHEBI:128753"/>
    </ligand>
</feature>
<feature type="active site" description="Proton donor" evidence="6">
    <location>
        <position position="131"/>
    </location>
</feature>
<reference evidence="7 8" key="1">
    <citation type="submission" date="2023-09" db="EMBL/GenBank/DDBJ databases">
        <title>Genome completion map analysis of the actinomycetes C11-1.</title>
        <authorList>
            <person name="Qin P."/>
            <person name="Guan P."/>
        </authorList>
    </citation>
    <scope>NUCLEOTIDE SEQUENCE [LARGE SCALE GENOMIC DNA]</scope>
    <source>
        <strain evidence="7 8">C11-1</strain>
    </source>
</reference>
<dbReference type="NCBIfam" id="TIGR00216">
    <property type="entry name" value="ispH_lytB"/>
    <property type="match status" value="1"/>
</dbReference>
<feature type="binding site" evidence="6">
    <location>
        <position position="199"/>
    </location>
    <ligand>
        <name>[4Fe-4S] cluster</name>
        <dbReference type="ChEBI" id="CHEBI:49883"/>
    </ligand>
</feature>